<keyword evidence="3" id="KW-1185">Reference proteome</keyword>
<evidence type="ECO:0000256" key="1">
    <source>
        <dbReference type="SAM" id="MobiDB-lite"/>
    </source>
</evidence>
<protein>
    <submittedName>
        <fullName evidence="2">Uncharacterized protein</fullName>
    </submittedName>
</protein>
<evidence type="ECO:0000313" key="2">
    <source>
        <dbReference type="EMBL" id="CAA7018640.1"/>
    </source>
</evidence>
<name>A0A6D2HPR2_9BRAS</name>
<feature type="compositionally biased region" description="Basic and acidic residues" evidence="1">
    <location>
        <begin position="15"/>
        <end position="28"/>
    </location>
</feature>
<feature type="region of interest" description="Disordered" evidence="1">
    <location>
        <begin position="1"/>
        <end position="90"/>
    </location>
</feature>
<sequence>MVEGESSNARRRLKMQADLERMTQRMEESDAEGYVYSEEKEGNGSPNEEGSDETESEEEGEEVNQLVDKSEQEVTKMSHGEAEPQEEEEKLPMYQEHYNALFSMDFVETKYPHDDTMKAWIFEMWSWYSRTCNWQVFSHRMESYKELTWREEDGNLQAARDTLWFTYGEGNLWNIKEMNSKEYWATIAEEGRPLVQSMREKSSSLTWELSPSSHAQGMGRRSEEIGHTQETSCLSLSSCSPTRSRPTTLGKREGNLVLEGHHANLVQLESN</sequence>
<dbReference type="Proteomes" id="UP000467841">
    <property type="component" value="Unassembled WGS sequence"/>
</dbReference>
<accession>A0A6D2HPR2</accession>
<dbReference type="EMBL" id="CACVBM020000402">
    <property type="protein sequence ID" value="CAA7018640.1"/>
    <property type="molecule type" value="Genomic_DNA"/>
</dbReference>
<feature type="compositionally biased region" description="Low complexity" evidence="1">
    <location>
        <begin position="231"/>
        <end position="248"/>
    </location>
</feature>
<proteinExistence type="predicted"/>
<feature type="region of interest" description="Disordered" evidence="1">
    <location>
        <begin position="209"/>
        <end position="253"/>
    </location>
</feature>
<gene>
    <name evidence="2" type="ORF">MERR_LOCUS5875</name>
</gene>
<feature type="compositionally biased region" description="Basic and acidic residues" evidence="1">
    <location>
        <begin position="68"/>
        <end position="82"/>
    </location>
</feature>
<feature type="compositionally biased region" description="Acidic residues" evidence="1">
    <location>
        <begin position="49"/>
        <end position="62"/>
    </location>
</feature>
<organism evidence="2 3">
    <name type="scientific">Microthlaspi erraticum</name>
    <dbReference type="NCBI Taxonomy" id="1685480"/>
    <lineage>
        <taxon>Eukaryota</taxon>
        <taxon>Viridiplantae</taxon>
        <taxon>Streptophyta</taxon>
        <taxon>Embryophyta</taxon>
        <taxon>Tracheophyta</taxon>
        <taxon>Spermatophyta</taxon>
        <taxon>Magnoliopsida</taxon>
        <taxon>eudicotyledons</taxon>
        <taxon>Gunneridae</taxon>
        <taxon>Pentapetalae</taxon>
        <taxon>rosids</taxon>
        <taxon>malvids</taxon>
        <taxon>Brassicales</taxon>
        <taxon>Brassicaceae</taxon>
        <taxon>Coluteocarpeae</taxon>
        <taxon>Microthlaspi</taxon>
    </lineage>
</organism>
<evidence type="ECO:0000313" key="3">
    <source>
        <dbReference type="Proteomes" id="UP000467841"/>
    </source>
</evidence>
<reference evidence="2" key="1">
    <citation type="submission" date="2020-01" db="EMBL/GenBank/DDBJ databases">
        <authorList>
            <person name="Mishra B."/>
        </authorList>
    </citation>
    <scope>NUCLEOTIDE SEQUENCE [LARGE SCALE GENOMIC DNA]</scope>
</reference>
<comment type="caution">
    <text evidence="2">The sequence shown here is derived from an EMBL/GenBank/DDBJ whole genome shotgun (WGS) entry which is preliminary data.</text>
</comment>
<dbReference type="OrthoDB" id="1750933at2759"/>
<dbReference type="AlphaFoldDB" id="A0A6D2HPR2"/>